<dbReference type="EMBL" id="BAABGX010000001">
    <property type="protein sequence ID" value="GAA4300778.1"/>
    <property type="molecule type" value="Genomic_DNA"/>
</dbReference>
<name>A0ABP8FCZ2_9BACT</name>
<proteinExistence type="predicted"/>
<comment type="caution">
    <text evidence="3">The sequence shown here is derived from an EMBL/GenBank/DDBJ whole genome shotgun (WGS) entry which is preliminary data.</text>
</comment>
<protein>
    <submittedName>
        <fullName evidence="3">Uncharacterized protein</fullName>
    </submittedName>
</protein>
<dbReference type="Proteomes" id="UP001501844">
    <property type="component" value="Unassembled WGS sequence"/>
</dbReference>
<evidence type="ECO:0000256" key="1">
    <source>
        <dbReference type="SAM" id="MobiDB-lite"/>
    </source>
</evidence>
<evidence type="ECO:0000313" key="3">
    <source>
        <dbReference type="EMBL" id="GAA4300778.1"/>
    </source>
</evidence>
<organism evidence="3 4">
    <name type="scientific">Nibribacter koreensis</name>
    <dbReference type="NCBI Taxonomy" id="1084519"/>
    <lineage>
        <taxon>Bacteria</taxon>
        <taxon>Pseudomonadati</taxon>
        <taxon>Bacteroidota</taxon>
        <taxon>Cytophagia</taxon>
        <taxon>Cytophagales</taxon>
        <taxon>Hymenobacteraceae</taxon>
        <taxon>Nibribacter</taxon>
    </lineage>
</organism>
<accession>A0ABP8FCZ2</accession>
<gene>
    <name evidence="3" type="ORF">GCM10023183_11280</name>
</gene>
<sequence>MNEEFDLVNENKAMPYQVPAGFFEGITQATLQEAKRREALTTTKSKTIWGGYSWAVAASLALLLVAGYYLLKKPQPSPPALVRTEVKPAPAATPVERNEPVTSVSVTQEKYVAVNKEEAKTQAKGQKQTRAAVPDPTPKPEKAESLDKFLAALTDQELAELAAMAASETYVYEESLLP</sequence>
<keyword evidence="2" id="KW-0472">Membrane</keyword>
<keyword evidence="2" id="KW-0812">Transmembrane</keyword>
<feature type="region of interest" description="Disordered" evidence="1">
    <location>
        <begin position="119"/>
        <end position="144"/>
    </location>
</feature>
<feature type="transmembrane region" description="Helical" evidence="2">
    <location>
        <begin position="52"/>
        <end position="71"/>
    </location>
</feature>
<evidence type="ECO:0000313" key="4">
    <source>
        <dbReference type="Proteomes" id="UP001501844"/>
    </source>
</evidence>
<keyword evidence="2" id="KW-1133">Transmembrane helix</keyword>
<dbReference type="RefSeq" id="WP_345163369.1">
    <property type="nucleotide sequence ID" value="NZ_BAABGX010000001.1"/>
</dbReference>
<evidence type="ECO:0000256" key="2">
    <source>
        <dbReference type="SAM" id="Phobius"/>
    </source>
</evidence>
<keyword evidence="4" id="KW-1185">Reference proteome</keyword>
<reference evidence="4" key="1">
    <citation type="journal article" date="2019" name="Int. J. Syst. Evol. Microbiol.">
        <title>The Global Catalogue of Microorganisms (GCM) 10K type strain sequencing project: providing services to taxonomists for standard genome sequencing and annotation.</title>
        <authorList>
            <consortium name="The Broad Institute Genomics Platform"/>
            <consortium name="The Broad Institute Genome Sequencing Center for Infectious Disease"/>
            <person name="Wu L."/>
            <person name="Ma J."/>
        </authorList>
    </citation>
    <scope>NUCLEOTIDE SEQUENCE [LARGE SCALE GENOMIC DNA]</scope>
    <source>
        <strain evidence="4">JCM 17917</strain>
    </source>
</reference>